<evidence type="ECO:0000256" key="1">
    <source>
        <dbReference type="SAM" id="SignalP"/>
    </source>
</evidence>
<proteinExistence type="predicted"/>
<comment type="caution">
    <text evidence="2">The sequence shown here is derived from an EMBL/GenBank/DDBJ whole genome shotgun (WGS) entry which is preliminary data.</text>
</comment>
<evidence type="ECO:0000313" key="3">
    <source>
        <dbReference type="Proteomes" id="UP000241808"/>
    </source>
</evidence>
<dbReference type="EMBL" id="PZZL01000008">
    <property type="protein sequence ID" value="PTM52274.1"/>
    <property type="molecule type" value="Genomic_DNA"/>
</dbReference>
<evidence type="ECO:0008006" key="4">
    <source>
        <dbReference type="Google" id="ProtNLM"/>
    </source>
</evidence>
<dbReference type="Proteomes" id="UP000241808">
    <property type="component" value="Unassembled WGS sequence"/>
</dbReference>
<dbReference type="OrthoDB" id="8480976at2"/>
<gene>
    <name evidence="2" type="ORF">C8P69_10874</name>
</gene>
<dbReference type="RefSeq" id="WP_108178660.1">
    <property type="nucleotide sequence ID" value="NZ_PZZL01000008.1"/>
</dbReference>
<feature type="signal peptide" evidence="1">
    <location>
        <begin position="1"/>
        <end position="29"/>
    </location>
</feature>
<sequence>MDAAERPSILMRPALLIIAILAAGAPAQAAGQCNTDLAATDGQLRQALSRLEASANRPMPQRCLVFRDHVRVMQAASDTFRRCLTGFAARENIGQMQGSIADWNEIIARNCR</sequence>
<keyword evidence="3" id="KW-1185">Reference proteome</keyword>
<accession>A0A2T4YZ88</accession>
<evidence type="ECO:0000313" key="2">
    <source>
        <dbReference type="EMBL" id="PTM52274.1"/>
    </source>
</evidence>
<feature type="chain" id="PRO_5015545384" description="UrcA family protein" evidence="1">
    <location>
        <begin position="30"/>
        <end position="112"/>
    </location>
</feature>
<reference evidence="2 3" key="1">
    <citation type="submission" date="2018-04" db="EMBL/GenBank/DDBJ databases">
        <title>Genomic Encyclopedia of Archaeal and Bacterial Type Strains, Phase II (KMG-II): from individual species to whole genera.</title>
        <authorList>
            <person name="Goeker M."/>
        </authorList>
    </citation>
    <scope>NUCLEOTIDE SEQUENCE [LARGE SCALE GENOMIC DNA]</scope>
    <source>
        <strain evidence="2 3">DSM 25521</strain>
    </source>
</reference>
<name>A0A2T4YZ88_9HYPH</name>
<dbReference type="AlphaFoldDB" id="A0A2T4YZ88"/>
<keyword evidence="1" id="KW-0732">Signal</keyword>
<protein>
    <recommendedName>
        <fullName evidence="4">UrcA family protein</fullName>
    </recommendedName>
</protein>
<organism evidence="2 3">
    <name type="scientific">Phreatobacter oligotrophus</name>
    <dbReference type="NCBI Taxonomy" id="1122261"/>
    <lineage>
        <taxon>Bacteria</taxon>
        <taxon>Pseudomonadati</taxon>
        <taxon>Pseudomonadota</taxon>
        <taxon>Alphaproteobacteria</taxon>
        <taxon>Hyphomicrobiales</taxon>
        <taxon>Phreatobacteraceae</taxon>
        <taxon>Phreatobacter</taxon>
    </lineage>
</organism>